<proteinExistence type="inferred from homology"/>
<dbReference type="GO" id="GO:0016787">
    <property type="term" value="F:hydrolase activity"/>
    <property type="evidence" value="ECO:0007669"/>
    <property type="project" value="UniProtKB-KW"/>
</dbReference>
<evidence type="ECO:0000313" key="5">
    <source>
        <dbReference type="Proteomes" id="UP000652567"/>
    </source>
</evidence>
<dbReference type="InterPro" id="IPR029058">
    <property type="entry name" value="AB_hydrolase_fold"/>
</dbReference>
<dbReference type="InterPro" id="IPR050565">
    <property type="entry name" value="LYPA1-2/EST-like"/>
</dbReference>
<dbReference type="EMBL" id="PRDL01000001">
    <property type="protein sequence ID" value="MBE8716980.1"/>
    <property type="molecule type" value="Genomic_DNA"/>
</dbReference>
<evidence type="ECO:0000313" key="4">
    <source>
        <dbReference type="EMBL" id="MBE8716980.1"/>
    </source>
</evidence>
<protein>
    <submittedName>
        <fullName evidence="4">Carboxylesterase</fullName>
    </submittedName>
</protein>
<dbReference type="AlphaFoldDB" id="A0A928V1C5"/>
<comment type="similarity">
    <text evidence="1">Belongs to the AB hydrolase superfamily. AB hydrolase 2 family.</text>
</comment>
<keyword evidence="5" id="KW-1185">Reference proteome</keyword>
<gene>
    <name evidence="4" type="ORF">C4F51_07215</name>
</gene>
<reference evidence="4" key="1">
    <citation type="submission" date="2018-07" db="EMBL/GenBank/DDBJ databases">
        <title>Genome assembly of strain Ka43.</title>
        <authorList>
            <person name="Kukolya J."/>
            <person name="Nagy I."/>
            <person name="Horvath B."/>
            <person name="Toth A."/>
        </authorList>
    </citation>
    <scope>NUCLEOTIDE SEQUENCE</scope>
    <source>
        <strain evidence="4">KB43</strain>
    </source>
</reference>
<accession>A0A928V1C5</accession>
<dbReference type="InterPro" id="IPR003140">
    <property type="entry name" value="PLipase/COase/thioEstase"/>
</dbReference>
<evidence type="ECO:0000256" key="1">
    <source>
        <dbReference type="ARBA" id="ARBA00006499"/>
    </source>
</evidence>
<comment type="caution">
    <text evidence="4">The sequence shown here is derived from an EMBL/GenBank/DDBJ whole genome shotgun (WGS) entry which is preliminary data.</text>
</comment>
<evidence type="ECO:0000256" key="2">
    <source>
        <dbReference type="ARBA" id="ARBA00022801"/>
    </source>
</evidence>
<dbReference type="Pfam" id="PF02230">
    <property type="entry name" value="Abhydrolase_2"/>
    <property type="match status" value="1"/>
</dbReference>
<keyword evidence="2" id="KW-0378">Hydrolase</keyword>
<dbReference type="SUPFAM" id="SSF53474">
    <property type="entry name" value="alpha/beta-Hydrolases"/>
    <property type="match status" value="1"/>
</dbReference>
<sequence>MNDLEFIEVEPASPADAAVIWLHGLGSNGHDFVPVVPELGLPADLPVRFIFPHAPELPVTVNGGYVMPAWYDIYELSLDRRIDTQQLERSAAAVEKLIDREIARGIPAERIVLAGFSQGGAVVYQAALASEKKLAGLLVLSSYYATGKTIQLNPLNKTLPILIQHGVQDPVVPEVLGQTATQQLTALGYSVQYQQYPMQHTVCGSQILAIGQWLQKILPVKS</sequence>
<dbReference type="RefSeq" id="WP_193908465.1">
    <property type="nucleotide sequence ID" value="NZ_PRDL01000001.1"/>
</dbReference>
<dbReference type="Proteomes" id="UP000652567">
    <property type="component" value="Unassembled WGS sequence"/>
</dbReference>
<dbReference type="PANTHER" id="PTHR10655">
    <property type="entry name" value="LYSOPHOSPHOLIPASE-RELATED"/>
    <property type="match status" value="1"/>
</dbReference>
<name>A0A928V1C5_9GAMM</name>
<organism evidence="4 5">
    <name type="scientific">Cellvibrio polysaccharolyticus</name>
    <dbReference type="NCBI Taxonomy" id="2082724"/>
    <lineage>
        <taxon>Bacteria</taxon>
        <taxon>Pseudomonadati</taxon>
        <taxon>Pseudomonadota</taxon>
        <taxon>Gammaproteobacteria</taxon>
        <taxon>Cellvibrionales</taxon>
        <taxon>Cellvibrionaceae</taxon>
        <taxon>Cellvibrio</taxon>
    </lineage>
</organism>
<feature type="domain" description="Phospholipase/carboxylesterase/thioesterase" evidence="3">
    <location>
        <begin position="9"/>
        <end position="217"/>
    </location>
</feature>
<dbReference type="Gene3D" id="3.40.50.1820">
    <property type="entry name" value="alpha/beta hydrolase"/>
    <property type="match status" value="1"/>
</dbReference>
<dbReference type="PANTHER" id="PTHR10655:SF17">
    <property type="entry name" value="LYSOPHOSPHOLIPASE-LIKE PROTEIN 1"/>
    <property type="match status" value="1"/>
</dbReference>
<evidence type="ECO:0000259" key="3">
    <source>
        <dbReference type="Pfam" id="PF02230"/>
    </source>
</evidence>